<name>A0A9Q1DDL4_CONCO</name>
<dbReference type="InterPro" id="IPR051379">
    <property type="entry name" value="C-type_Lectin_Receptor_IMM"/>
</dbReference>
<organism evidence="5 6">
    <name type="scientific">Conger conger</name>
    <name type="common">Conger eel</name>
    <name type="synonym">Muraena conger</name>
    <dbReference type="NCBI Taxonomy" id="82655"/>
    <lineage>
        <taxon>Eukaryota</taxon>
        <taxon>Metazoa</taxon>
        <taxon>Chordata</taxon>
        <taxon>Craniata</taxon>
        <taxon>Vertebrata</taxon>
        <taxon>Euteleostomi</taxon>
        <taxon>Actinopterygii</taxon>
        <taxon>Neopterygii</taxon>
        <taxon>Teleostei</taxon>
        <taxon>Anguilliformes</taxon>
        <taxon>Congridae</taxon>
        <taxon>Conger</taxon>
    </lineage>
</organism>
<sequence length="236" mass="26840">MGKCCSSSETQKANPGTSSRELAVPYLAVLCLLASAGNLLQAIHFVQMNSSFQSWSDSQRKQAGELSQKYNTLNLTYSSLFLTFPELDKYCAVTNETTKERTCRHCPDGWELFGEKCYLYSADRQDWKTSQCHCMSVGGHLVVIGSEAEQVYLWKKAKALSQGDSYWIGLHESSRGRWQWDPVFQQRFWGYLRERGDAGELCARLSPSNNYKMDWYSVVCTSALKRVCERRSGSLL</sequence>
<evidence type="ECO:0000256" key="1">
    <source>
        <dbReference type="ARBA" id="ARBA00022734"/>
    </source>
</evidence>
<dbReference type="PANTHER" id="PTHR46746:SF9">
    <property type="entry name" value="CD209 ANTIGEN-LIKE PROTEIN C-LIKE"/>
    <property type="match status" value="1"/>
</dbReference>
<gene>
    <name evidence="5" type="ORF">COCON_G00129260</name>
</gene>
<dbReference type="SUPFAM" id="SSF56436">
    <property type="entry name" value="C-type lectin-like"/>
    <property type="match status" value="1"/>
</dbReference>
<dbReference type="GO" id="GO:0030246">
    <property type="term" value="F:carbohydrate binding"/>
    <property type="evidence" value="ECO:0007669"/>
    <property type="project" value="UniProtKB-KW"/>
</dbReference>
<dbReference type="InterPro" id="IPR016186">
    <property type="entry name" value="C-type_lectin-like/link_sf"/>
</dbReference>
<dbReference type="Proteomes" id="UP001152803">
    <property type="component" value="Unassembled WGS sequence"/>
</dbReference>
<evidence type="ECO:0000259" key="4">
    <source>
        <dbReference type="PROSITE" id="PS50041"/>
    </source>
</evidence>
<reference evidence="5" key="1">
    <citation type="journal article" date="2023" name="Science">
        <title>Genome structures resolve the early diversification of teleost fishes.</title>
        <authorList>
            <person name="Parey E."/>
            <person name="Louis A."/>
            <person name="Montfort J."/>
            <person name="Bouchez O."/>
            <person name="Roques C."/>
            <person name="Iampietro C."/>
            <person name="Lluch J."/>
            <person name="Castinel A."/>
            <person name="Donnadieu C."/>
            <person name="Desvignes T."/>
            <person name="Floi Bucao C."/>
            <person name="Jouanno E."/>
            <person name="Wen M."/>
            <person name="Mejri S."/>
            <person name="Dirks R."/>
            <person name="Jansen H."/>
            <person name="Henkel C."/>
            <person name="Chen W.J."/>
            <person name="Zahm M."/>
            <person name="Cabau C."/>
            <person name="Klopp C."/>
            <person name="Thompson A.W."/>
            <person name="Robinson-Rechavi M."/>
            <person name="Braasch I."/>
            <person name="Lecointre G."/>
            <person name="Bobe J."/>
            <person name="Postlethwait J.H."/>
            <person name="Berthelot C."/>
            <person name="Roest Crollius H."/>
            <person name="Guiguen Y."/>
        </authorList>
    </citation>
    <scope>NUCLEOTIDE SEQUENCE</scope>
    <source>
        <strain evidence="5">Concon-B</strain>
    </source>
</reference>
<evidence type="ECO:0000313" key="6">
    <source>
        <dbReference type="Proteomes" id="UP001152803"/>
    </source>
</evidence>
<dbReference type="Gene3D" id="3.10.100.10">
    <property type="entry name" value="Mannose-Binding Protein A, subunit A"/>
    <property type="match status" value="1"/>
</dbReference>
<feature type="domain" description="C-type lectin" evidence="4">
    <location>
        <begin position="113"/>
        <end position="229"/>
    </location>
</feature>
<keyword evidence="3" id="KW-0472">Membrane</keyword>
<dbReference type="SMART" id="SM00034">
    <property type="entry name" value="CLECT"/>
    <property type="match status" value="1"/>
</dbReference>
<dbReference type="PANTHER" id="PTHR46746">
    <property type="entry name" value="KILLER CELL LECTIN-LIKE RECEPTOR SUBFAMILY F MEMBER 2"/>
    <property type="match status" value="1"/>
</dbReference>
<keyword evidence="1" id="KW-0430">Lectin</keyword>
<dbReference type="EMBL" id="JAFJMO010000009">
    <property type="protein sequence ID" value="KAJ8267754.1"/>
    <property type="molecule type" value="Genomic_DNA"/>
</dbReference>
<feature type="transmembrane region" description="Helical" evidence="3">
    <location>
        <begin position="23"/>
        <end position="46"/>
    </location>
</feature>
<comment type="caution">
    <text evidence="5">The sequence shown here is derived from an EMBL/GenBank/DDBJ whole genome shotgun (WGS) entry which is preliminary data.</text>
</comment>
<dbReference type="InterPro" id="IPR001304">
    <property type="entry name" value="C-type_lectin-like"/>
</dbReference>
<evidence type="ECO:0000256" key="2">
    <source>
        <dbReference type="ARBA" id="ARBA00023157"/>
    </source>
</evidence>
<dbReference type="OrthoDB" id="6133475at2759"/>
<keyword evidence="2" id="KW-1015">Disulfide bond</keyword>
<dbReference type="InterPro" id="IPR016187">
    <property type="entry name" value="CTDL_fold"/>
</dbReference>
<protein>
    <recommendedName>
        <fullName evidence="4">C-type lectin domain-containing protein</fullName>
    </recommendedName>
</protein>
<keyword evidence="6" id="KW-1185">Reference proteome</keyword>
<dbReference type="Pfam" id="PF00059">
    <property type="entry name" value="Lectin_C"/>
    <property type="match status" value="1"/>
</dbReference>
<dbReference type="PROSITE" id="PS50041">
    <property type="entry name" value="C_TYPE_LECTIN_2"/>
    <property type="match status" value="1"/>
</dbReference>
<evidence type="ECO:0000313" key="5">
    <source>
        <dbReference type="EMBL" id="KAJ8267754.1"/>
    </source>
</evidence>
<dbReference type="AlphaFoldDB" id="A0A9Q1DDL4"/>
<accession>A0A9Q1DDL4</accession>
<evidence type="ECO:0000256" key="3">
    <source>
        <dbReference type="SAM" id="Phobius"/>
    </source>
</evidence>
<proteinExistence type="predicted"/>
<keyword evidence="3" id="KW-0812">Transmembrane</keyword>
<keyword evidence="3" id="KW-1133">Transmembrane helix</keyword>